<evidence type="ECO:0000256" key="5">
    <source>
        <dbReference type="ARBA" id="ARBA00023077"/>
    </source>
</evidence>
<organism evidence="13 14">
    <name type="scientific">Flaviramulus basaltis</name>
    <dbReference type="NCBI Taxonomy" id="369401"/>
    <lineage>
        <taxon>Bacteria</taxon>
        <taxon>Pseudomonadati</taxon>
        <taxon>Bacteroidota</taxon>
        <taxon>Flavobacteriia</taxon>
        <taxon>Flavobacteriales</taxon>
        <taxon>Flavobacteriaceae</taxon>
        <taxon>Flaviramulus</taxon>
    </lineage>
</organism>
<dbReference type="InterPro" id="IPR037066">
    <property type="entry name" value="Plug_dom_sf"/>
</dbReference>
<evidence type="ECO:0000256" key="1">
    <source>
        <dbReference type="ARBA" id="ARBA00004571"/>
    </source>
</evidence>
<feature type="chain" id="PRO_5012656535" evidence="10">
    <location>
        <begin position="24"/>
        <end position="1036"/>
    </location>
</feature>
<feature type="signal peptide" evidence="10">
    <location>
        <begin position="1"/>
        <end position="23"/>
    </location>
</feature>
<dbReference type="NCBIfam" id="TIGR04056">
    <property type="entry name" value="OMP_RagA_SusC"/>
    <property type="match status" value="1"/>
</dbReference>
<keyword evidence="7 8" id="KW-0998">Cell outer membrane</keyword>
<evidence type="ECO:0000256" key="10">
    <source>
        <dbReference type="SAM" id="SignalP"/>
    </source>
</evidence>
<sequence>MKQNLRTLFLFSFLLFTAQIIFAQEKEIKGTVTSKAEGIPLPGVNVVVQGTTKGALTDFDGNYSLNANVGDVLIFSFLGMSTAQVTVDNSSIINVQLEENSQQLNEVVVTALGIKKERKTLTYSAQDVKGDDLTRVKQTNPINSLSGKSAGLTITRSSSGAGGATKVVLRGNSSTSNNDPLYVIDGVPMLNSGNGQNGEEPGGNIFGSQIGNRDGGDITSLINPDDVESISILKGASAAALYGSQGANGVILITTKTGKEGALKVNFNSTLTVDDVVSLPELQTEYQSLSVGQPIAENGRVSDPKTWGAKTSGLSNAVDDFFETGFTSTQSISLSAGNQKAQTYFSFANTNVSGVMPENKMNRNVFNLRETANFLNDKIQVSANISLSDQRIWNRSTNGLYSNPLTGLYLNPVGIDLNTYKDTFEYFNTATNMMDQYASSFDENIQQNPYWLINRNPSKDIAQRVLASVSVKYQITDNLSLQSRGSFDKSFFTFDKRLYAGSDLTFVPETGRYVLEKTENTQQYLDLIANYNKELSEDFEFGLTLGTSLTKYSTGDQILLDSGPEGLRFPNEFTIANFESSNGISQKVANREVQSVFGAANFGYKNMLYLDVTGRTDWSSTLVNTASSSFFYPSVGLTGILTEMVEMPESISFAKVRASYAEVGKDIPAYATIPLRTIGTTGSGGTIGSANQATFAPREGETLVPEKQKSFEIGTEWRFLNNRLGVDFTYYSSTTENQIFFIAAQPNIQGYTQNIVNAGEISNKGIEIVLNAKPVLSDDFTWNTILNFASNKNEVVSVHPSLDNGEAILTAPGVNGYGYSLVEGEDFGSIRGRSIVRNEEGLPVVTDDGSGSLTIEATGFETIAHAQPDFTLGWSNSFDYKNFSLSFLIDGKFGGDVVSVTEAVNDFYGVSQASANARNNNNGMINVVTTAGAPAQMTAQDYYTKTGGRAGLLGEYVYDATNISLRELSIAYTLPNSGKFFESVRLSLIANNLFFIHKDAPFDPNIAASTGIGLQGVDIYGQPSTRSIGLNINVNF</sequence>
<keyword evidence="2 8" id="KW-0813">Transport</keyword>
<dbReference type="InterPro" id="IPR036942">
    <property type="entry name" value="Beta-barrel_TonB_sf"/>
</dbReference>
<keyword evidence="4 8" id="KW-0812">Transmembrane</keyword>
<dbReference type="AlphaFoldDB" id="A0A1K2IDM7"/>
<dbReference type="Proteomes" id="UP000182544">
    <property type="component" value="Unassembled WGS sequence"/>
</dbReference>
<dbReference type="NCBIfam" id="TIGR04057">
    <property type="entry name" value="SusC_RagA_signa"/>
    <property type="match status" value="1"/>
</dbReference>
<dbReference type="Gene3D" id="2.40.170.20">
    <property type="entry name" value="TonB-dependent receptor, beta-barrel domain"/>
    <property type="match status" value="1"/>
</dbReference>
<proteinExistence type="inferred from homology"/>
<feature type="domain" description="TonB-dependent receptor-like beta-barrel" evidence="11">
    <location>
        <begin position="423"/>
        <end position="828"/>
    </location>
</feature>
<comment type="similarity">
    <text evidence="8 9">Belongs to the TonB-dependent receptor family.</text>
</comment>
<dbReference type="STRING" id="369401.SAMN05428642_101895"/>
<evidence type="ECO:0000259" key="11">
    <source>
        <dbReference type="Pfam" id="PF00593"/>
    </source>
</evidence>
<keyword evidence="14" id="KW-1185">Reference proteome</keyword>
<dbReference type="Pfam" id="PF07715">
    <property type="entry name" value="Plug"/>
    <property type="match status" value="1"/>
</dbReference>
<dbReference type="GO" id="GO:0009279">
    <property type="term" value="C:cell outer membrane"/>
    <property type="evidence" value="ECO:0007669"/>
    <property type="project" value="UniProtKB-SubCell"/>
</dbReference>
<evidence type="ECO:0000256" key="7">
    <source>
        <dbReference type="ARBA" id="ARBA00023237"/>
    </source>
</evidence>
<keyword evidence="3 8" id="KW-1134">Transmembrane beta strand</keyword>
<keyword evidence="5 9" id="KW-0798">TonB box</keyword>
<evidence type="ECO:0000256" key="8">
    <source>
        <dbReference type="PROSITE-ProRule" id="PRU01360"/>
    </source>
</evidence>
<evidence type="ECO:0000313" key="14">
    <source>
        <dbReference type="Proteomes" id="UP000182544"/>
    </source>
</evidence>
<dbReference type="InterPro" id="IPR023997">
    <property type="entry name" value="TonB-dep_OMP_SusC/RagA_CS"/>
</dbReference>
<keyword evidence="6 8" id="KW-0472">Membrane</keyword>
<feature type="domain" description="TonB-dependent receptor plug" evidence="12">
    <location>
        <begin position="119"/>
        <end position="250"/>
    </location>
</feature>
<dbReference type="SUPFAM" id="SSF49464">
    <property type="entry name" value="Carboxypeptidase regulatory domain-like"/>
    <property type="match status" value="1"/>
</dbReference>
<dbReference type="InterPro" id="IPR012910">
    <property type="entry name" value="Plug_dom"/>
</dbReference>
<evidence type="ECO:0000256" key="2">
    <source>
        <dbReference type="ARBA" id="ARBA00022448"/>
    </source>
</evidence>
<dbReference type="PROSITE" id="PS52016">
    <property type="entry name" value="TONB_DEPENDENT_REC_3"/>
    <property type="match status" value="1"/>
</dbReference>
<evidence type="ECO:0000256" key="9">
    <source>
        <dbReference type="RuleBase" id="RU003357"/>
    </source>
</evidence>
<dbReference type="InterPro" id="IPR023996">
    <property type="entry name" value="TonB-dep_OMP_SusC/RagA"/>
</dbReference>
<protein>
    <submittedName>
        <fullName evidence="13">TonB-linked outer membrane protein, SusC/RagA family</fullName>
    </submittedName>
</protein>
<gene>
    <name evidence="13" type="ORF">SAMN05428642_101895</name>
</gene>
<comment type="subcellular location">
    <subcellularLocation>
        <location evidence="1 8">Cell outer membrane</location>
        <topology evidence="1 8">Multi-pass membrane protein</topology>
    </subcellularLocation>
</comment>
<dbReference type="EMBL" id="FPKV01000001">
    <property type="protein sequence ID" value="SFZ90366.1"/>
    <property type="molecule type" value="Genomic_DNA"/>
</dbReference>
<dbReference type="Gene3D" id="2.170.130.10">
    <property type="entry name" value="TonB-dependent receptor, plug domain"/>
    <property type="match status" value="1"/>
</dbReference>
<evidence type="ECO:0000313" key="13">
    <source>
        <dbReference type="EMBL" id="SFZ90366.1"/>
    </source>
</evidence>
<evidence type="ECO:0000256" key="3">
    <source>
        <dbReference type="ARBA" id="ARBA00022452"/>
    </source>
</evidence>
<dbReference type="InterPro" id="IPR000531">
    <property type="entry name" value="Beta-barrel_TonB"/>
</dbReference>
<dbReference type="Gene3D" id="2.60.40.1120">
    <property type="entry name" value="Carboxypeptidase-like, regulatory domain"/>
    <property type="match status" value="1"/>
</dbReference>
<evidence type="ECO:0000259" key="12">
    <source>
        <dbReference type="Pfam" id="PF07715"/>
    </source>
</evidence>
<reference evidence="13 14" key="1">
    <citation type="submission" date="2016-10" db="EMBL/GenBank/DDBJ databases">
        <authorList>
            <person name="de Groot N.N."/>
        </authorList>
    </citation>
    <scope>NUCLEOTIDE SEQUENCE [LARGE SCALE GENOMIC DNA]</scope>
    <source>
        <strain evidence="13 14">DSM 18180</strain>
    </source>
</reference>
<dbReference type="SUPFAM" id="SSF56935">
    <property type="entry name" value="Porins"/>
    <property type="match status" value="1"/>
</dbReference>
<evidence type="ECO:0000256" key="4">
    <source>
        <dbReference type="ARBA" id="ARBA00022692"/>
    </source>
</evidence>
<dbReference type="Pfam" id="PF00593">
    <property type="entry name" value="TonB_dep_Rec_b-barrel"/>
    <property type="match status" value="1"/>
</dbReference>
<evidence type="ECO:0000256" key="6">
    <source>
        <dbReference type="ARBA" id="ARBA00023136"/>
    </source>
</evidence>
<keyword evidence="10" id="KW-0732">Signal</keyword>
<dbReference type="OrthoDB" id="9768177at2"/>
<name>A0A1K2IDM7_9FLAO</name>
<dbReference type="InterPro" id="IPR008969">
    <property type="entry name" value="CarboxyPept-like_regulatory"/>
</dbReference>
<dbReference type="RefSeq" id="WP_072400993.1">
    <property type="nucleotide sequence ID" value="NZ_FPKV01000001.1"/>
</dbReference>
<accession>A0A1K2IDM7</accession>
<dbReference type="InterPro" id="IPR039426">
    <property type="entry name" value="TonB-dep_rcpt-like"/>
</dbReference>
<dbReference type="Pfam" id="PF13715">
    <property type="entry name" value="CarbopepD_reg_2"/>
    <property type="match status" value="1"/>
</dbReference>